<dbReference type="Pfam" id="PF05699">
    <property type="entry name" value="Dimer_Tnp_hAT"/>
    <property type="match status" value="1"/>
</dbReference>
<gene>
    <name evidence="8" type="ORF">Scaly_1002400</name>
</gene>
<evidence type="ECO:0000256" key="3">
    <source>
        <dbReference type="ARBA" id="ARBA00022771"/>
    </source>
</evidence>
<dbReference type="GO" id="GO:0046983">
    <property type="term" value="F:protein dimerization activity"/>
    <property type="evidence" value="ECO:0007669"/>
    <property type="project" value="InterPro"/>
</dbReference>
<dbReference type="SUPFAM" id="SSF53098">
    <property type="entry name" value="Ribonuclease H-like"/>
    <property type="match status" value="1"/>
</dbReference>
<dbReference type="EMBL" id="JACGWM010000005">
    <property type="protein sequence ID" value="KAL0373208.1"/>
    <property type="molecule type" value="Genomic_DNA"/>
</dbReference>
<dbReference type="InterPro" id="IPR012337">
    <property type="entry name" value="RNaseH-like_sf"/>
</dbReference>
<evidence type="ECO:0000259" key="7">
    <source>
        <dbReference type="Pfam" id="PF05699"/>
    </source>
</evidence>
<dbReference type="InterPro" id="IPR052035">
    <property type="entry name" value="ZnF_BED_domain_contain"/>
</dbReference>
<dbReference type="PANTHER" id="PTHR46481:SF10">
    <property type="entry name" value="ZINC FINGER BED DOMAIN-CONTAINING PROTEIN 39"/>
    <property type="match status" value="1"/>
</dbReference>
<dbReference type="PANTHER" id="PTHR46481">
    <property type="entry name" value="ZINC FINGER BED DOMAIN-CONTAINING PROTEIN 4"/>
    <property type="match status" value="1"/>
</dbReference>
<keyword evidence="4" id="KW-0862">Zinc</keyword>
<dbReference type="InterPro" id="IPR008906">
    <property type="entry name" value="HATC_C_dom"/>
</dbReference>
<dbReference type="GO" id="GO:0008270">
    <property type="term" value="F:zinc ion binding"/>
    <property type="evidence" value="ECO:0007669"/>
    <property type="project" value="UniProtKB-KW"/>
</dbReference>
<keyword evidence="3" id="KW-0863">Zinc-finger</keyword>
<reference evidence="8" key="1">
    <citation type="submission" date="2020-06" db="EMBL/GenBank/DDBJ databases">
        <authorList>
            <person name="Li T."/>
            <person name="Hu X."/>
            <person name="Zhang T."/>
            <person name="Song X."/>
            <person name="Zhang H."/>
            <person name="Dai N."/>
            <person name="Sheng W."/>
            <person name="Hou X."/>
            <person name="Wei L."/>
        </authorList>
    </citation>
    <scope>NUCLEOTIDE SEQUENCE</scope>
    <source>
        <strain evidence="8">KEN8</strain>
        <tissue evidence="8">Leaf</tissue>
    </source>
</reference>
<keyword evidence="5" id="KW-0539">Nucleus</keyword>
<evidence type="ECO:0000313" key="8">
    <source>
        <dbReference type="EMBL" id="KAL0373208.1"/>
    </source>
</evidence>
<reference evidence="8" key="2">
    <citation type="journal article" date="2024" name="Plant">
        <title>Genomic evolution and insights into agronomic trait innovations of Sesamum species.</title>
        <authorList>
            <person name="Miao H."/>
            <person name="Wang L."/>
            <person name="Qu L."/>
            <person name="Liu H."/>
            <person name="Sun Y."/>
            <person name="Le M."/>
            <person name="Wang Q."/>
            <person name="Wei S."/>
            <person name="Zheng Y."/>
            <person name="Lin W."/>
            <person name="Duan Y."/>
            <person name="Cao H."/>
            <person name="Xiong S."/>
            <person name="Wang X."/>
            <person name="Wei L."/>
            <person name="Li C."/>
            <person name="Ma Q."/>
            <person name="Ju M."/>
            <person name="Zhao R."/>
            <person name="Li G."/>
            <person name="Mu C."/>
            <person name="Tian Q."/>
            <person name="Mei H."/>
            <person name="Zhang T."/>
            <person name="Gao T."/>
            <person name="Zhang H."/>
        </authorList>
    </citation>
    <scope>NUCLEOTIDE SEQUENCE</scope>
    <source>
        <strain evidence="8">KEN8</strain>
    </source>
</reference>
<dbReference type="AlphaFoldDB" id="A0AAW2R0D1"/>
<name>A0AAW2R0D1_9LAMI</name>
<feature type="region of interest" description="Disordered" evidence="6">
    <location>
        <begin position="324"/>
        <end position="361"/>
    </location>
</feature>
<protein>
    <recommendedName>
        <fullName evidence="7">HAT C-terminal dimerisation domain-containing protein</fullName>
    </recommendedName>
</protein>
<evidence type="ECO:0000256" key="5">
    <source>
        <dbReference type="ARBA" id="ARBA00023242"/>
    </source>
</evidence>
<evidence type="ECO:0000256" key="2">
    <source>
        <dbReference type="ARBA" id="ARBA00022723"/>
    </source>
</evidence>
<feature type="domain" description="HAT C-terminal dimerisation" evidence="7">
    <location>
        <begin position="212"/>
        <end position="294"/>
    </location>
</feature>
<evidence type="ECO:0000256" key="1">
    <source>
        <dbReference type="ARBA" id="ARBA00004123"/>
    </source>
</evidence>
<sequence>MIDLLTPLSFSRPISKIAQSFSKPAFAITSTATVVDATTISAAAAAAVATVFAATSRKKSDVIEVYDEEKVKIYKLLDGLSFGNCKKKILAFRKMPYPHDGETLFSFMKEMILDWNLDKKLFSIVVDNATNDDVMIRKVKDWILYDLLVARDVDLLVRNKLVNLFIDYEGSCAISVNESNVISSLRVETRDSLSDFDRWRYESRVSNNRKSELKKYLEEARFSRVETFNILDWWKTNSPRLLVLAKITRDILAVPATTVALEAAFSVSGRIIDESRMCLLPDAVEALVVADDWIESIPKRNNTVAARERVEFRLKKGYNTVAARERREKKGSGLDPIRKFGSDRIDPGSRPNRVGSGRGWV</sequence>
<proteinExistence type="predicted"/>
<accession>A0AAW2R0D1</accession>
<comment type="caution">
    <text evidence="8">The sequence shown here is derived from an EMBL/GenBank/DDBJ whole genome shotgun (WGS) entry which is preliminary data.</text>
</comment>
<organism evidence="8">
    <name type="scientific">Sesamum calycinum</name>
    <dbReference type="NCBI Taxonomy" id="2727403"/>
    <lineage>
        <taxon>Eukaryota</taxon>
        <taxon>Viridiplantae</taxon>
        <taxon>Streptophyta</taxon>
        <taxon>Embryophyta</taxon>
        <taxon>Tracheophyta</taxon>
        <taxon>Spermatophyta</taxon>
        <taxon>Magnoliopsida</taxon>
        <taxon>eudicotyledons</taxon>
        <taxon>Gunneridae</taxon>
        <taxon>Pentapetalae</taxon>
        <taxon>asterids</taxon>
        <taxon>lamiids</taxon>
        <taxon>Lamiales</taxon>
        <taxon>Pedaliaceae</taxon>
        <taxon>Sesamum</taxon>
    </lineage>
</organism>
<dbReference type="GO" id="GO:0005634">
    <property type="term" value="C:nucleus"/>
    <property type="evidence" value="ECO:0007669"/>
    <property type="project" value="UniProtKB-SubCell"/>
</dbReference>
<keyword evidence="2" id="KW-0479">Metal-binding</keyword>
<evidence type="ECO:0000256" key="6">
    <source>
        <dbReference type="SAM" id="MobiDB-lite"/>
    </source>
</evidence>
<evidence type="ECO:0000256" key="4">
    <source>
        <dbReference type="ARBA" id="ARBA00022833"/>
    </source>
</evidence>
<feature type="compositionally biased region" description="Basic and acidic residues" evidence="6">
    <location>
        <begin position="324"/>
        <end position="347"/>
    </location>
</feature>
<comment type="subcellular location">
    <subcellularLocation>
        <location evidence="1">Nucleus</location>
    </subcellularLocation>
</comment>